<gene>
    <name evidence="5" type="primary">glpR</name>
    <name evidence="5" type="ORF">ACFSBW_11040</name>
</gene>
<protein>
    <submittedName>
        <fullName evidence="5">HTH-type transcriptional regulator GlpR</fullName>
    </submittedName>
</protein>
<dbReference type="InterPro" id="IPR018356">
    <property type="entry name" value="Tscrpt_reg_HTH_DeoR_CS"/>
</dbReference>
<dbReference type="EMBL" id="JBHUDM010000002">
    <property type="protein sequence ID" value="MFD1642408.1"/>
    <property type="molecule type" value="Genomic_DNA"/>
</dbReference>
<feature type="domain" description="HTH deoR-type" evidence="4">
    <location>
        <begin position="3"/>
        <end position="58"/>
    </location>
</feature>
<keyword evidence="1" id="KW-0805">Transcription regulation</keyword>
<accession>A0ABD6D9X4</accession>
<dbReference type="PANTHER" id="PTHR30363">
    <property type="entry name" value="HTH-TYPE TRANSCRIPTIONAL REGULATOR SRLR-RELATED"/>
    <property type="match status" value="1"/>
</dbReference>
<dbReference type="PRINTS" id="PR00037">
    <property type="entry name" value="HTHLACR"/>
</dbReference>
<evidence type="ECO:0000259" key="4">
    <source>
        <dbReference type="PROSITE" id="PS51000"/>
    </source>
</evidence>
<dbReference type="RefSeq" id="WP_256395224.1">
    <property type="nucleotide sequence ID" value="NZ_JANHDJ010000002.1"/>
</dbReference>
<dbReference type="PANTHER" id="PTHR30363:SF44">
    <property type="entry name" value="AGA OPERON TRANSCRIPTIONAL REPRESSOR-RELATED"/>
    <property type="match status" value="1"/>
</dbReference>
<dbReference type="GO" id="GO:0003677">
    <property type="term" value="F:DNA binding"/>
    <property type="evidence" value="ECO:0007669"/>
    <property type="project" value="UniProtKB-KW"/>
</dbReference>
<dbReference type="InterPro" id="IPR036388">
    <property type="entry name" value="WH-like_DNA-bd_sf"/>
</dbReference>
<keyword evidence="6" id="KW-1185">Reference proteome</keyword>
<dbReference type="Proteomes" id="UP001597052">
    <property type="component" value="Unassembled WGS sequence"/>
</dbReference>
<organism evidence="5 6">
    <name type="scientific">Halohasta litorea</name>
    <dbReference type="NCBI Taxonomy" id="869891"/>
    <lineage>
        <taxon>Archaea</taxon>
        <taxon>Methanobacteriati</taxon>
        <taxon>Methanobacteriota</taxon>
        <taxon>Stenosarchaea group</taxon>
        <taxon>Halobacteria</taxon>
        <taxon>Halobacteriales</taxon>
        <taxon>Haloferacaceae</taxon>
        <taxon>Halohasta</taxon>
    </lineage>
</organism>
<evidence type="ECO:0000256" key="1">
    <source>
        <dbReference type="ARBA" id="ARBA00023015"/>
    </source>
</evidence>
<dbReference type="Pfam" id="PF08220">
    <property type="entry name" value="HTH_DeoR"/>
    <property type="match status" value="1"/>
</dbReference>
<dbReference type="InterPro" id="IPR014036">
    <property type="entry name" value="DeoR-like_C"/>
</dbReference>
<dbReference type="InterPro" id="IPR053563">
    <property type="entry name" value="Glycerol_resp_trans_regulator"/>
</dbReference>
<dbReference type="SUPFAM" id="SSF100950">
    <property type="entry name" value="NagB/RpiA/CoA transferase-like"/>
    <property type="match status" value="1"/>
</dbReference>
<evidence type="ECO:0000313" key="6">
    <source>
        <dbReference type="Proteomes" id="UP001597052"/>
    </source>
</evidence>
<keyword evidence="2" id="KW-0238">DNA-binding</keyword>
<dbReference type="SMART" id="SM00420">
    <property type="entry name" value="HTH_DEOR"/>
    <property type="match status" value="1"/>
</dbReference>
<dbReference type="AlphaFoldDB" id="A0ABD6D9X4"/>
<dbReference type="InterPro" id="IPR036390">
    <property type="entry name" value="WH_DNA-bd_sf"/>
</dbReference>
<keyword evidence="3" id="KW-0804">Transcription</keyword>
<dbReference type="InterPro" id="IPR050313">
    <property type="entry name" value="Carb_Metab_HTH_regulators"/>
</dbReference>
<dbReference type="SUPFAM" id="SSF46785">
    <property type="entry name" value="Winged helix' DNA-binding domain"/>
    <property type="match status" value="1"/>
</dbReference>
<dbReference type="PROSITE" id="PS51000">
    <property type="entry name" value="HTH_DEOR_2"/>
    <property type="match status" value="1"/>
</dbReference>
<dbReference type="Gene3D" id="3.40.50.1360">
    <property type="match status" value="1"/>
</dbReference>
<dbReference type="SMART" id="SM01134">
    <property type="entry name" value="DeoRC"/>
    <property type="match status" value="1"/>
</dbReference>
<dbReference type="NCBIfam" id="NF041397">
    <property type="entry name" value="TranRegGlpR_Halo"/>
    <property type="match status" value="1"/>
</dbReference>
<dbReference type="InterPro" id="IPR001034">
    <property type="entry name" value="DeoR_HTH"/>
</dbReference>
<comment type="caution">
    <text evidence="5">The sequence shown here is derived from an EMBL/GenBank/DDBJ whole genome shotgun (WGS) entry which is preliminary data.</text>
</comment>
<evidence type="ECO:0000256" key="3">
    <source>
        <dbReference type="ARBA" id="ARBA00023163"/>
    </source>
</evidence>
<dbReference type="PROSITE" id="PS00894">
    <property type="entry name" value="HTH_DEOR_1"/>
    <property type="match status" value="1"/>
</dbReference>
<reference evidence="5 6" key="1">
    <citation type="journal article" date="2019" name="Int. J. Syst. Evol. Microbiol.">
        <title>The Global Catalogue of Microorganisms (GCM) 10K type strain sequencing project: providing services to taxonomists for standard genome sequencing and annotation.</title>
        <authorList>
            <consortium name="The Broad Institute Genomics Platform"/>
            <consortium name="The Broad Institute Genome Sequencing Center for Infectious Disease"/>
            <person name="Wu L."/>
            <person name="Ma J."/>
        </authorList>
    </citation>
    <scope>NUCLEOTIDE SEQUENCE [LARGE SCALE GENOMIC DNA]</scope>
    <source>
        <strain evidence="5 6">CGMCC 1.10593</strain>
    </source>
</reference>
<evidence type="ECO:0000313" key="5">
    <source>
        <dbReference type="EMBL" id="MFD1642408.1"/>
    </source>
</evidence>
<dbReference type="Pfam" id="PF00455">
    <property type="entry name" value="DeoRC"/>
    <property type="match status" value="1"/>
</dbReference>
<dbReference type="InterPro" id="IPR037171">
    <property type="entry name" value="NagB/RpiA_transferase-like"/>
</dbReference>
<sequence length="255" mass="27870">MLPEARQREIVEHVTEKGGCSVDELAALMECSKATIRRDLNTLAEKQLIERSHGGAVPATSVGQEQNYRQREVQNLEAKMAIAERSLEEVHDNQVVCFDAGSTTMQIAKGLSANGSLMAVTNSPLQAMELDDTGVEVKLTGGSLRSPTYSLVGPSAERFMERMTFDLLFLGTNAIHPTEGLMTPNEAEANIKSLMIEKSNRVVLVSDHSKFNEQSFISFADFSEIDLLITDGELPSELQDTFESTNVEVASVSAE</sequence>
<name>A0ABD6D9X4_9EURY</name>
<dbReference type="Gene3D" id="1.10.10.10">
    <property type="entry name" value="Winged helix-like DNA-binding domain superfamily/Winged helix DNA-binding domain"/>
    <property type="match status" value="1"/>
</dbReference>
<evidence type="ECO:0000256" key="2">
    <source>
        <dbReference type="ARBA" id="ARBA00023125"/>
    </source>
</evidence>
<proteinExistence type="predicted"/>